<evidence type="ECO:0000313" key="2">
    <source>
        <dbReference type="Proteomes" id="UP000326582"/>
    </source>
</evidence>
<protein>
    <submittedName>
        <fullName evidence="1">Cation exchanger</fullName>
    </submittedName>
</protein>
<gene>
    <name evidence="1" type="ORF">EJF14_40037</name>
</gene>
<accession>A0ACD0WL87</accession>
<keyword evidence="2" id="KW-1185">Reference proteome</keyword>
<dbReference type="Proteomes" id="UP000326582">
    <property type="component" value="Chromosome 4"/>
</dbReference>
<sequence>MKLSILLLLTTALAHATNTTLTCSDIHLIPSDQQCTFARDHCSSPDFHIGVFNYVDWHYCSPIRQLSVPLALTSLLISFVSLGTTASDYLCPNLYSISKFLNLSDNLAGLTLLAVGNGSADVLSTYKALSVGSAGLAVSELVGAALFILTIVVGSICVVRPFKVPKQHFLRDSAFYLLVTFILFIALASGGVSIFASVSLMLVYVLYVLVAIYSHSWLETSARKKVQAARIRSNYDQEAGLDLASEYPDNLSSLPSIDVLAATEEENNEASEEFDRFLSNYPHNPAEERVPIQTGSYGLHVLLRELGKHSSRSVSAPSASPIRLVADRPLTAPTNKSDPQEETEEAESDRERQAEPESEQQEEPEVDESYLEERHDNAGSFPFFLLPAFTAGSSISTILQIVSYPANIVLKLTTPNREMAIEYGEYSASFSNAFTYQPSGSQPDNQFSDYDYQADMKTFKVQLPLATLFVAFLYFYSAAYFWFYMPVALAFAIALGQAFPSDVPRFETHMLRYRAINYVGSFVGFVLSVSWISIFATEIVAVLKALSLIFSMSETILGVTVFAFGNSIGDLVSNLTIANMGMPVMAFGACFGGPLLSLCSLGLSSLLNMPEEGKLGVEFTTTLKLNLLALFSTLVFIVVAVPRNGWKFDRAMGVCLISIWAVAVSVSILLEVV</sequence>
<organism evidence="1 2">
    <name type="scientific">Clavispora lusitaniae</name>
    <name type="common">Candida lusitaniae</name>
    <dbReference type="NCBI Taxonomy" id="36911"/>
    <lineage>
        <taxon>Eukaryota</taxon>
        <taxon>Fungi</taxon>
        <taxon>Dikarya</taxon>
        <taxon>Ascomycota</taxon>
        <taxon>Saccharomycotina</taxon>
        <taxon>Pichiomycetes</taxon>
        <taxon>Metschnikowiaceae</taxon>
        <taxon>Clavispora</taxon>
    </lineage>
</organism>
<evidence type="ECO:0000313" key="1">
    <source>
        <dbReference type="EMBL" id="QFZ28015.1"/>
    </source>
</evidence>
<reference evidence="2" key="1">
    <citation type="journal article" date="2019" name="MBio">
        <title>Comparative genomics for the elucidation of multidrug resistance (MDR) in Candida lusitaniae.</title>
        <authorList>
            <person name="Kannan A."/>
            <person name="Asner S.A."/>
            <person name="Trachsel E."/>
            <person name="Kelly S."/>
            <person name="Parker J."/>
            <person name="Sanglard D."/>
        </authorList>
    </citation>
    <scope>NUCLEOTIDE SEQUENCE [LARGE SCALE GENOMIC DNA]</scope>
    <source>
        <strain evidence="2">P1</strain>
    </source>
</reference>
<name>A0ACD0WL87_CLALS</name>
<proteinExistence type="predicted"/>
<dbReference type="EMBL" id="CP038487">
    <property type="protein sequence ID" value="QFZ28015.1"/>
    <property type="molecule type" value="Genomic_DNA"/>
</dbReference>